<dbReference type="SUPFAM" id="SSF103473">
    <property type="entry name" value="MFS general substrate transporter"/>
    <property type="match status" value="1"/>
</dbReference>
<keyword evidence="1" id="KW-0812">Transmembrane</keyword>
<feature type="non-terminal residue" evidence="3">
    <location>
        <position position="306"/>
    </location>
</feature>
<dbReference type="EMBL" id="BDIP01005344">
    <property type="protein sequence ID" value="GIQ89710.1"/>
    <property type="molecule type" value="Genomic_DNA"/>
</dbReference>
<feature type="transmembrane region" description="Helical" evidence="1">
    <location>
        <begin position="245"/>
        <end position="264"/>
    </location>
</feature>
<feature type="chain" id="PRO_5039934759" description="Major facilitator superfamily domain, general substrate transporter" evidence="2">
    <location>
        <begin position="19"/>
        <end position="306"/>
    </location>
</feature>
<evidence type="ECO:0000256" key="1">
    <source>
        <dbReference type="SAM" id="Phobius"/>
    </source>
</evidence>
<comment type="caution">
    <text evidence="3">The sequence shown here is derived from an EMBL/GenBank/DDBJ whole genome shotgun (WGS) entry which is preliminary data.</text>
</comment>
<dbReference type="AlphaFoldDB" id="A0A9K3D8M8"/>
<evidence type="ECO:0000256" key="2">
    <source>
        <dbReference type="SAM" id="SignalP"/>
    </source>
</evidence>
<dbReference type="Gene3D" id="1.20.1250.20">
    <property type="entry name" value="MFS general substrate transporter like domains"/>
    <property type="match status" value="1"/>
</dbReference>
<sequence>MHTIQGLVLLAVITLILAAKPPAPGKVGKKVTWEGDVMGLEVDGGQGVPDFVVYDVATPDDKMRYKFTRLVECDAAEYSSACKVSGSNHALASASWTVSDITETDTEASFSMSTGPEGSWDDLRIIVHIDAVNTDVASFKFDIELDAYTWTDTADTTSLALVYQYQSKESTHKVAKTDEAGSEEVEIDGTTFDATEVCTPPPPPPPHLMPRYGVISILGLVVTIYSSTFQLSFILHNVFALDNSVIGLVFTVPPIANAVGSYLAHYLIQRISFRHLIPLGCAITALGVFCVSQSVLRIAPLVIASE</sequence>
<keyword evidence="4" id="KW-1185">Reference proteome</keyword>
<dbReference type="InterPro" id="IPR036259">
    <property type="entry name" value="MFS_trans_sf"/>
</dbReference>
<accession>A0A9K3D8M8</accession>
<feature type="signal peptide" evidence="2">
    <location>
        <begin position="1"/>
        <end position="18"/>
    </location>
</feature>
<protein>
    <recommendedName>
        <fullName evidence="5">Major facilitator superfamily domain, general substrate transporter</fullName>
    </recommendedName>
</protein>
<keyword evidence="2" id="KW-0732">Signal</keyword>
<organism evidence="3 4">
    <name type="scientific">Kipferlia bialata</name>
    <dbReference type="NCBI Taxonomy" id="797122"/>
    <lineage>
        <taxon>Eukaryota</taxon>
        <taxon>Metamonada</taxon>
        <taxon>Carpediemonas-like organisms</taxon>
        <taxon>Kipferlia</taxon>
    </lineage>
</organism>
<name>A0A9K3D8M8_9EUKA</name>
<evidence type="ECO:0008006" key="5">
    <source>
        <dbReference type="Google" id="ProtNLM"/>
    </source>
</evidence>
<keyword evidence="1" id="KW-1133">Transmembrane helix</keyword>
<dbReference type="Proteomes" id="UP000265618">
    <property type="component" value="Unassembled WGS sequence"/>
</dbReference>
<proteinExistence type="predicted"/>
<feature type="transmembrane region" description="Helical" evidence="1">
    <location>
        <begin position="276"/>
        <end position="296"/>
    </location>
</feature>
<gene>
    <name evidence="3" type="ORF">KIPB_012256</name>
</gene>
<keyword evidence="1" id="KW-0472">Membrane</keyword>
<evidence type="ECO:0000313" key="3">
    <source>
        <dbReference type="EMBL" id="GIQ89710.1"/>
    </source>
</evidence>
<feature type="transmembrane region" description="Helical" evidence="1">
    <location>
        <begin position="212"/>
        <end position="233"/>
    </location>
</feature>
<evidence type="ECO:0000313" key="4">
    <source>
        <dbReference type="Proteomes" id="UP000265618"/>
    </source>
</evidence>
<reference evidence="3 4" key="1">
    <citation type="journal article" date="2018" name="PLoS ONE">
        <title>The draft genome of Kipferlia bialata reveals reductive genome evolution in fornicate parasites.</title>
        <authorList>
            <person name="Tanifuji G."/>
            <person name="Takabayashi S."/>
            <person name="Kume K."/>
            <person name="Takagi M."/>
            <person name="Nakayama T."/>
            <person name="Kamikawa R."/>
            <person name="Inagaki Y."/>
            <person name="Hashimoto T."/>
        </authorList>
    </citation>
    <scope>NUCLEOTIDE SEQUENCE [LARGE SCALE GENOMIC DNA]</scope>
    <source>
        <strain evidence="3">NY0173</strain>
    </source>
</reference>